<accession>A0A382XY30</accession>
<reference evidence="1" key="1">
    <citation type="submission" date="2018-05" db="EMBL/GenBank/DDBJ databases">
        <authorList>
            <person name="Lanie J.A."/>
            <person name="Ng W.-L."/>
            <person name="Kazmierczak K.M."/>
            <person name="Andrzejewski T.M."/>
            <person name="Davidsen T.M."/>
            <person name="Wayne K.J."/>
            <person name="Tettelin H."/>
            <person name="Glass J.I."/>
            <person name="Rusch D."/>
            <person name="Podicherti R."/>
            <person name="Tsui H.-C.T."/>
            <person name="Winkler M.E."/>
        </authorList>
    </citation>
    <scope>NUCLEOTIDE SEQUENCE</scope>
</reference>
<protein>
    <submittedName>
        <fullName evidence="1">Uncharacterized protein</fullName>
    </submittedName>
</protein>
<sequence length="34" mass="3847">VVLQGMTYGAGFLIMINYIYNQLYTFARLVCNGV</sequence>
<dbReference type="AlphaFoldDB" id="A0A382XY30"/>
<name>A0A382XY30_9ZZZZ</name>
<dbReference type="EMBL" id="UINC01171157">
    <property type="protein sequence ID" value="SVD75565.1"/>
    <property type="molecule type" value="Genomic_DNA"/>
</dbReference>
<feature type="non-terminal residue" evidence="1">
    <location>
        <position position="1"/>
    </location>
</feature>
<gene>
    <name evidence="1" type="ORF">METZ01_LOCUS428419</name>
</gene>
<organism evidence="1">
    <name type="scientific">marine metagenome</name>
    <dbReference type="NCBI Taxonomy" id="408172"/>
    <lineage>
        <taxon>unclassified sequences</taxon>
        <taxon>metagenomes</taxon>
        <taxon>ecological metagenomes</taxon>
    </lineage>
</organism>
<proteinExistence type="predicted"/>
<evidence type="ECO:0000313" key="1">
    <source>
        <dbReference type="EMBL" id="SVD75565.1"/>
    </source>
</evidence>